<dbReference type="Gene3D" id="3.90.1170.50">
    <property type="entry name" value="Aldehyde oxidase/xanthine dehydrogenase, a/b hammerhead"/>
    <property type="match status" value="1"/>
</dbReference>
<keyword evidence="1" id="KW-0500">Molybdenum</keyword>
<dbReference type="EMBL" id="CADCWM010000696">
    <property type="protein sequence ID" value="CAA9576709.1"/>
    <property type="molecule type" value="Genomic_DNA"/>
</dbReference>
<dbReference type="PANTHER" id="PTHR11908">
    <property type="entry name" value="XANTHINE DEHYDROGENASE"/>
    <property type="match status" value="1"/>
</dbReference>
<dbReference type="InterPro" id="IPR008274">
    <property type="entry name" value="AldOxase/xan_DH_MoCoBD1"/>
</dbReference>
<gene>
    <name evidence="4" type="ORF">AVDCRST_MAG88-2883</name>
</gene>
<dbReference type="InterPro" id="IPR036856">
    <property type="entry name" value="Ald_Oxase/Xan_DH_a/b_sf"/>
</dbReference>
<dbReference type="SUPFAM" id="SSF54665">
    <property type="entry name" value="CO dehydrogenase molybdoprotein N-domain-like"/>
    <property type="match status" value="1"/>
</dbReference>
<dbReference type="PANTHER" id="PTHR11908:SF132">
    <property type="entry name" value="ALDEHYDE OXIDASE 1-RELATED"/>
    <property type="match status" value="1"/>
</dbReference>
<protein>
    <submittedName>
        <fullName evidence="4">Xanthine dehydrogenase, molybdenum binding subunit</fullName>
        <ecNumber evidence="4">1.17.1.4</ecNumber>
    </submittedName>
</protein>
<dbReference type="Pfam" id="PF01315">
    <property type="entry name" value="Ald_Xan_dh_C"/>
    <property type="match status" value="1"/>
</dbReference>
<dbReference type="AlphaFoldDB" id="A0A6J4VL26"/>
<dbReference type="GO" id="GO:0004854">
    <property type="term" value="F:xanthine dehydrogenase activity"/>
    <property type="evidence" value="ECO:0007669"/>
    <property type="project" value="UniProtKB-EC"/>
</dbReference>
<dbReference type="InterPro" id="IPR046867">
    <property type="entry name" value="AldOxase/xan_DH_MoCoBD2"/>
</dbReference>
<accession>A0A6J4VL26</accession>
<dbReference type="GO" id="GO:0005506">
    <property type="term" value="F:iron ion binding"/>
    <property type="evidence" value="ECO:0007669"/>
    <property type="project" value="InterPro"/>
</dbReference>
<dbReference type="InterPro" id="IPR000674">
    <property type="entry name" value="Ald_Oxase/Xan_DH_a/b"/>
</dbReference>
<organism evidence="4">
    <name type="scientific">uncultured Thermomicrobiales bacterium</name>
    <dbReference type="NCBI Taxonomy" id="1645740"/>
    <lineage>
        <taxon>Bacteria</taxon>
        <taxon>Pseudomonadati</taxon>
        <taxon>Thermomicrobiota</taxon>
        <taxon>Thermomicrobia</taxon>
        <taxon>Thermomicrobiales</taxon>
        <taxon>environmental samples</taxon>
    </lineage>
</organism>
<feature type="domain" description="Aldehyde oxidase/xanthine dehydrogenase a/b hammerhead" evidence="3">
    <location>
        <begin position="52"/>
        <end position="153"/>
    </location>
</feature>
<dbReference type="Pfam" id="PF20256">
    <property type="entry name" value="MoCoBD_2"/>
    <property type="match status" value="1"/>
</dbReference>
<evidence type="ECO:0000256" key="1">
    <source>
        <dbReference type="ARBA" id="ARBA00022505"/>
    </source>
</evidence>
<sequence>MPILQVDKVRGEGGEEEIQVVDAPALPTWEADTPFAVVGRPQQRADGAEKVTGRARYAYDIRLPGQLYARVLRSPHPHARVRRVDTSRAAALPGVRAVLSSADAPEIAWYQDSALFDRTVRFVGDEVAAVAAESEEIADDALRLIEVEYEPLPFVVGLDAALRPGAPPVREGGNLAGEPTKYERGDVEAALRGAAVVVEREFTTQTALHNCFEPHGCTAMWEGGRLTLWDSTQSIFDVREGVAGKLGLPQGRVRVIKQYMGGGFGSKQIAWKHTAIAALLAKRAGRPVQLMLDREAENLAAGNRNATRQRLRLGAKRDGELVAIDVEIVQETGAHQIGGEGSNTHGIYERLYRCPNVRTEQRVVYSNAGPAVAFRAPGYVEGAFALEQTMDELARELGLDPLDLRLRNYADTDQQGDKPYTAPDGLRHCYERATETFGWHGWQRPPADGPKRRGIGLAAHDWGGMGSPPGYAWVKLNGDGTVDVVTGTHDIGTGTRTGLAQVAAEELGLPFEAVTLYLGDTANGPYAPVSSGSATQATIGPAIRAAAADAKRQLLEVAAAMLEARPEDLRVRQGQISVAGAPDRAVPVAEVTGAIDPHMIQAQGSCPQLPSDKSIRTFGAQCVEVEVDTETGEVTLLRVVAAHDCGRIINPTAVDSQVVGGVTQGIGFALSEERIVDAGSGIVLNANLEEYKVPTVADVPPVEHARVGVPDPEANPTGAKGIGEPPLIPTAPAIANAIFDATGVRIRHAPLSRQKLVAALQAQGAAGRGMPGSNGQGGQG</sequence>
<dbReference type="SMART" id="SM01008">
    <property type="entry name" value="Ald_Xan_dh_C"/>
    <property type="match status" value="1"/>
</dbReference>
<proteinExistence type="predicted"/>
<keyword evidence="2 4" id="KW-0560">Oxidoreductase</keyword>
<dbReference type="Gene3D" id="3.30.365.10">
    <property type="entry name" value="Aldehyde oxidase/xanthine dehydrogenase, molybdopterin binding domain"/>
    <property type="match status" value="4"/>
</dbReference>
<dbReference type="Pfam" id="PF02738">
    <property type="entry name" value="MoCoBD_1"/>
    <property type="match status" value="1"/>
</dbReference>
<dbReference type="InterPro" id="IPR016208">
    <property type="entry name" value="Ald_Oxase/xanthine_DH-like"/>
</dbReference>
<dbReference type="SUPFAM" id="SSF56003">
    <property type="entry name" value="Molybdenum cofactor-binding domain"/>
    <property type="match status" value="1"/>
</dbReference>
<dbReference type="InterPro" id="IPR037165">
    <property type="entry name" value="AldOxase/xan_DH_Mopterin-bd_sf"/>
</dbReference>
<evidence type="ECO:0000259" key="3">
    <source>
        <dbReference type="SMART" id="SM01008"/>
    </source>
</evidence>
<dbReference type="EC" id="1.17.1.4" evidence="4"/>
<evidence type="ECO:0000256" key="2">
    <source>
        <dbReference type="ARBA" id="ARBA00023002"/>
    </source>
</evidence>
<evidence type="ECO:0000313" key="4">
    <source>
        <dbReference type="EMBL" id="CAA9576709.1"/>
    </source>
</evidence>
<reference evidence="4" key="1">
    <citation type="submission" date="2020-02" db="EMBL/GenBank/DDBJ databases">
        <authorList>
            <person name="Meier V. D."/>
        </authorList>
    </citation>
    <scope>NUCLEOTIDE SEQUENCE</scope>
    <source>
        <strain evidence="4">AVDCRST_MAG88</strain>
    </source>
</reference>
<name>A0A6J4VL26_9BACT</name>